<dbReference type="AlphaFoldDB" id="A0A7K1URC2"/>
<dbReference type="EMBL" id="WRPP01000001">
    <property type="protein sequence ID" value="MVU76699.1"/>
    <property type="molecule type" value="Genomic_DNA"/>
</dbReference>
<gene>
    <name evidence="2" type="ORF">GPX89_05495</name>
</gene>
<feature type="transmembrane region" description="Helical" evidence="1">
    <location>
        <begin position="24"/>
        <end position="41"/>
    </location>
</feature>
<organism evidence="2 3">
    <name type="scientific">Nocardia terrae</name>
    <dbReference type="NCBI Taxonomy" id="2675851"/>
    <lineage>
        <taxon>Bacteria</taxon>
        <taxon>Bacillati</taxon>
        <taxon>Actinomycetota</taxon>
        <taxon>Actinomycetes</taxon>
        <taxon>Mycobacteriales</taxon>
        <taxon>Nocardiaceae</taxon>
        <taxon>Nocardia</taxon>
    </lineage>
</organism>
<proteinExistence type="predicted"/>
<sequence>MDTVVVGADEQQPAARSWNPVGRILFRFGFLYFGLFCVFYPQPLWAFLGPLAHWLPDDWFRTWLDMSTPLVKWVGHTFFGVDVVLHDSGSGDQRILWMLVFTILLVAVLGTVVWSVLDRARPDYRRLSAWFLLFIRLCLAGQMLGYGFAKLIPNQMPQPALSTLFTLYGDFAPMGVLWNQVGVSPVYESLLGAAEVTGGLLLLLPRTQLAGVLLSLVSMAQVWILNMTFDVPVKLLSFHLMLLCLVLLAPELPRLTAVLTGRAAGPAATPQPFRSRRAIRIAAAAQVLLAVWMSAGDLWQGWRGWHDYGPGSAKSELYGVWSVADFTRDGQSVPPLLTDETRWRRLIFEVPKVAAVQGMDDEMTVVGTRFDTGAHRLVLRAPQATTDLAEFTYEQPTSKRLVLTGRLNGHQVTIAFDQVDLDSLPIRQSRGLHLIQENANWGKIMDY</sequence>
<keyword evidence="3" id="KW-1185">Reference proteome</keyword>
<protein>
    <submittedName>
        <fullName evidence="2">DoxX family protein</fullName>
    </submittedName>
</protein>
<accession>A0A7K1URC2</accession>
<evidence type="ECO:0000313" key="3">
    <source>
        <dbReference type="Proteomes" id="UP000466794"/>
    </source>
</evidence>
<evidence type="ECO:0000313" key="2">
    <source>
        <dbReference type="EMBL" id="MVU76699.1"/>
    </source>
</evidence>
<feature type="transmembrane region" description="Helical" evidence="1">
    <location>
        <begin position="211"/>
        <end position="229"/>
    </location>
</feature>
<feature type="transmembrane region" description="Helical" evidence="1">
    <location>
        <begin position="95"/>
        <end position="117"/>
    </location>
</feature>
<feature type="transmembrane region" description="Helical" evidence="1">
    <location>
        <begin position="186"/>
        <end position="204"/>
    </location>
</feature>
<feature type="transmembrane region" description="Helical" evidence="1">
    <location>
        <begin position="129"/>
        <end position="149"/>
    </location>
</feature>
<keyword evidence="1" id="KW-1133">Transmembrane helix</keyword>
<evidence type="ECO:0000256" key="1">
    <source>
        <dbReference type="SAM" id="Phobius"/>
    </source>
</evidence>
<reference evidence="2 3" key="1">
    <citation type="submission" date="2019-12" db="EMBL/GenBank/DDBJ databases">
        <title>Nocardia sp. nov. ET3-3 isolated from soil.</title>
        <authorList>
            <person name="Kanchanasin P."/>
            <person name="Tanasupawat S."/>
            <person name="Yuki M."/>
            <person name="Kudo T."/>
        </authorList>
    </citation>
    <scope>NUCLEOTIDE SEQUENCE [LARGE SCALE GENOMIC DNA]</scope>
    <source>
        <strain evidence="2 3">ET3-3</strain>
    </source>
</reference>
<keyword evidence="1" id="KW-0472">Membrane</keyword>
<name>A0A7K1URC2_9NOCA</name>
<keyword evidence="1" id="KW-0812">Transmembrane</keyword>
<comment type="caution">
    <text evidence="2">The sequence shown here is derived from an EMBL/GenBank/DDBJ whole genome shotgun (WGS) entry which is preliminary data.</text>
</comment>
<dbReference type="Proteomes" id="UP000466794">
    <property type="component" value="Unassembled WGS sequence"/>
</dbReference>